<sequence>MASIAITDRFMRISGISDNIPKDYWMGVIKKVNACGFGISGETETPDTYFLEIAFTDKKHTENAIAGILSACELVNIEVSNKDDIPNSEDKYPYMGEFRGLTESSQQAARDVLKCILCQEYKFLNDKSHYGHLVREAFMQLESNRLHPVGIYNGEKRTPL</sequence>
<accession>A0A759WCI4</accession>
<evidence type="ECO:0000313" key="1">
    <source>
        <dbReference type="EMBL" id="HAG2208841.1"/>
    </source>
</evidence>
<dbReference type="EMBL" id="DAAXQP010000002">
    <property type="protein sequence ID" value="HAG2208841.1"/>
    <property type="molecule type" value="Genomic_DNA"/>
</dbReference>
<protein>
    <submittedName>
        <fullName evidence="1">Uncharacterized protein</fullName>
    </submittedName>
</protein>
<gene>
    <name evidence="1" type="ORF">G8V49_001046</name>
</gene>
<reference evidence="1" key="2">
    <citation type="submission" date="2020-02" db="EMBL/GenBank/DDBJ databases">
        <authorList>
            <consortium name="NCBI Pathogen Detection Project"/>
        </authorList>
    </citation>
    <scope>NUCLEOTIDE SEQUENCE</scope>
    <source>
        <strain evidence="1">MA.CK_98/00005752</strain>
    </source>
</reference>
<reference evidence="1" key="1">
    <citation type="journal article" date="2018" name="Genome Biol.">
        <title>SKESA: strategic k-mer extension for scrupulous assemblies.</title>
        <authorList>
            <person name="Souvorov A."/>
            <person name="Agarwala R."/>
            <person name="Lipman D.J."/>
        </authorList>
    </citation>
    <scope>NUCLEOTIDE SEQUENCE</scope>
    <source>
        <strain evidence="1">MA.CK_98/00005752</strain>
    </source>
</reference>
<organism evidence="1">
    <name type="scientific">Salmonella enterica</name>
    <name type="common">Salmonella choleraesuis</name>
    <dbReference type="NCBI Taxonomy" id="28901"/>
    <lineage>
        <taxon>Bacteria</taxon>
        <taxon>Pseudomonadati</taxon>
        <taxon>Pseudomonadota</taxon>
        <taxon>Gammaproteobacteria</taxon>
        <taxon>Enterobacterales</taxon>
        <taxon>Enterobacteriaceae</taxon>
        <taxon>Salmonella</taxon>
    </lineage>
</organism>
<dbReference type="AlphaFoldDB" id="A0A759WCI4"/>
<comment type="caution">
    <text evidence="1">The sequence shown here is derived from an EMBL/GenBank/DDBJ whole genome shotgun (WGS) entry which is preliminary data.</text>
</comment>
<proteinExistence type="predicted"/>
<name>A0A759WCI4_SALER</name>